<keyword evidence="6" id="KW-1185">Reference proteome</keyword>
<feature type="region of interest" description="Disordered" evidence="3">
    <location>
        <begin position="1"/>
        <end position="35"/>
    </location>
</feature>
<evidence type="ECO:0000313" key="5">
    <source>
        <dbReference type="EMBL" id="RUS32279.1"/>
    </source>
</evidence>
<feature type="compositionally biased region" description="Polar residues" evidence="3">
    <location>
        <begin position="25"/>
        <end position="35"/>
    </location>
</feature>
<dbReference type="Proteomes" id="UP000274822">
    <property type="component" value="Unassembled WGS sequence"/>
</dbReference>
<accession>A0A433QR87</accession>
<protein>
    <recommendedName>
        <fullName evidence="4">RRM domain-containing protein</fullName>
    </recommendedName>
</protein>
<gene>
    <name evidence="5" type="ORF">BC938DRAFT_475860</name>
</gene>
<feature type="region of interest" description="Disordered" evidence="3">
    <location>
        <begin position="214"/>
        <end position="309"/>
    </location>
</feature>
<dbReference type="EMBL" id="RBNJ01002196">
    <property type="protein sequence ID" value="RUS32279.1"/>
    <property type="molecule type" value="Genomic_DNA"/>
</dbReference>
<proteinExistence type="predicted"/>
<feature type="domain" description="RRM" evidence="4">
    <location>
        <begin position="308"/>
        <end position="384"/>
    </location>
</feature>
<evidence type="ECO:0000259" key="4">
    <source>
        <dbReference type="PROSITE" id="PS50102"/>
    </source>
</evidence>
<dbReference type="AlphaFoldDB" id="A0A433QR87"/>
<feature type="region of interest" description="Disordered" evidence="3">
    <location>
        <begin position="124"/>
        <end position="190"/>
    </location>
</feature>
<dbReference type="SUPFAM" id="SSF54928">
    <property type="entry name" value="RNA-binding domain, RBD"/>
    <property type="match status" value="2"/>
</dbReference>
<dbReference type="Pfam" id="PF00076">
    <property type="entry name" value="RRM_1"/>
    <property type="match status" value="2"/>
</dbReference>
<dbReference type="GO" id="GO:0005634">
    <property type="term" value="C:nucleus"/>
    <property type="evidence" value="ECO:0007669"/>
    <property type="project" value="TreeGrafter"/>
</dbReference>
<dbReference type="InterPro" id="IPR050502">
    <property type="entry name" value="Euk_RNA-bind_prot"/>
</dbReference>
<dbReference type="InterPro" id="IPR000504">
    <property type="entry name" value="RRM_dom"/>
</dbReference>
<organism evidence="5 6">
    <name type="scientific">Jimgerdemannia flammicorona</name>
    <dbReference type="NCBI Taxonomy" id="994334"/>
    <lineage>
        <taxon>Eukaryota</taxon>
        <taxon>Fungi</taxon>
        <taxon>Fungi incertae sedis</taxon>
        <taxon>Mucoromycota</taxon>
        <taxon>Mucoromycotina</taxon>
        <taxon>Endogonomycetes</taxon>
        <taxon>Endogonales</taxon>
        <taxon>Endogonaceae</taxon>
        <taxon>Jimgerdemannia</taxon>
    </lineage>
</organism>
<dbReference type="PROSITE" id="PS50102">
    <property type="entry name" value="RRM"/>
    <property type="match status" value="2"/>
</dbReference>
<dbReference type="SMART" id="SM00360">
    <property type="entry name" value="RRM"/>
    <property type="match status" value="2"/>
</dbReference>
<feature type="compositionally biased region" description="Basic residues" evidence="3">
    <location>
        <begin position="173"/>
        <end position="186"/>
    </location>
</feature>
<evidence type="ECO:0000313" key="6">
    <source>
        <dbReference type="Proteomes" id="UP000274822"/>
    </source>
</evidence>
<dbReference type="GO" id="GO:0003729">
    <property type="term" value="F:mRNA binding"/>
    <property type="evidence" value="ECO:0007669"/>
    <property type="project" value="TreeGrafter"/>
</dbReference>
<feature type="domain" description="RRM" evidence="4">
    <location>
        <begin position="51"/>
        <end position="127"/>
    </location>
</feature>
<evidence type="ECO:0000256" key="2">
    <source>
        <dbReference type="PROSITE-ProRule" id="PRU00176"/>
    </source>
</evidence>
<name>A0A433QR87_9FUNG</name>
<evidence type="ECO:0000256" key="1">
    <source>
        <dbReference type="ARBA" id="ARBA00022884"/>
    </source>
</evidence>
<keyword evidence="1 2" id="KW-0694">RNA-binding</keyword>
<evidence type="ECO:0000256" key="3">
    <source>
        <dbReference type="SAM" id="MobiDB-lite"/>
    </source>
</evidence>
<dbReference type="PANTHER" id="PTHR48025:SF1">
    <property type="entry name" value="RRM DOMAIN-CONTAINING PROTEIN"/>
    <property type="match status" value="1"/>
</dbReference>
<feature type="compositionally biased region" description="Basic residues" evidence="3">
    <location>
        <begin position="264"/>
        <end position="291"/>
    </location>
</feature>
<feature type="compositionally biased region" description="Gly residues" evidence="3">
    <location>
        <begin position="154"/>
        <end position="172"/>
    </location>
</feature>
<comment type="caution">
    <text evidence="5">The sequence shown here is derived from an EMBL/GenBank/DDBJ whole genome shotgun (WGS) entry which is preliminary data.</text>
</comment>
<dbReference type="PANTHER" id="PTHR48025">
    <property type="entry name" value="OS02G0815200 PROTEIN"/>
    <property type="match status" value="1"/>
</dbReference>
<dbReference type="InterPro" id="IPR035979">
    <property type="entry name" value="RBD_domain_sf"/>
</dbReference>
<dbReference type="InterPro" id="IPR012677">
    <property type="entry name" value="Nucleotide-bd_a/b_plait_sf"/>
</dbReference>
<sequence>MNDGWNNEEAPKSNWNDDVAPPADNWNTKEPTTTEVVNITSEPKDEEDIGHKVFVGNLSFQTTEDELAKFFSVVGKVLKANIITRGTRSLGYGFVAFETLEDAQKATQELDKKELGAREINVEVAKPKEPSAAREGGPRSGRRGRGNRGARGSFRGGFFPGAFRGGRGGFRGRGFRGRGRGLRGRGGRGGAAIVDGEVHAQENEEGTAFYRSFRNLKKKQQDQTVTPSPRRFNRRRGPQVEDSEEKADGETPNGEGGDEAPPRGGRRGRGRRGRGRGGRRGRGRSGSRRRSSTGGRGEGRESGEPSKTTVFVANLPFATDDEGLKALFKEYNLKSAHVVKRRSGRSKGFGFVDLVDEEEQQKVLDGMKNVVTEGRELVIKIALSEPHVFEDEKQVDTSAPVAAEVTD</sequence>
<dbReference type="Gene3D" id="3.30.70.330">
    <property type="match status" value="2"/>
</dbReference>
<reference evidence="5 6" key="1">
    <citation type="journal article" date="2018" name="New Phytol.">
        <title>Phylogenomics of Endogonaceae and evolution of mycorrhizas within Mucoromycota.</title>
        <authorList>
            <person name="Chang Y."/>
            <person name="Desiro A."/>
            <person name="Na H."/>
            <person name="Sandor L."/>
            <person name="Lipzen A."/>
            <person name="Clum A."/>
            <person name="Barry K."/>
            <person name="Grigoriev I.V."/>
            <person name="Martin F.M."/>
            <person name="Stajich J.E."/>
            <person name="Smith M.E."/>
            <person name="Bonito G."/>
            <person name="Spatafora J.W."/>
        </authorList>
    </citation>
    <scope>NUCLEOTIDE SEQUENCE [LARGE SCALE GENOMIC DNA]</scope>
    <source>
        <strain evidence="5 6">AD002</strain>
    </source>
</reference>